<keyword evidence="3 8" id="KW-0349">Heme</keyword>
<evidence type="ECO:0000256" key="4">
    <source>
        <dbReference type="ARBA" id="ARBA00022723"/>
    </source>
</evidence>
<name>A0A7U3Q193_EPIFF</name>
<evidence type="ECO:0000313" key="12">
    <source>
        <dbReference type="Proteomes" id="UP000594364"/>
    </source>
</evidence>
<dbReference type="SUPFAM" id="SSF48264">
    <property type="entry name" value="Cytochrome P450"/>
    <property type="match status" value="1"/>
</dbReference>
<dbReference type="PANTHER" id="PTHR24305">
    <property type="entry name" value="CYTOCHROME P450"/>
    <property type="match status" value="1"/>
</dbReference>
<sequence>MAFTTLILEQWQRLGLGAVAAILVWKLLLHPVFLSPLSRVPAAHPLASFSTIWIQWHRWRGSDFDAVAAAFEKKGPYVRIGPGEIATNSKDGFECVYGVGKRNLDRYKTYDYFMSHGVRNMFSSLDARQHSHRRARISLVYSKSFVQTSPHFRSILKSVLLGRIMPAVTRASQSPSGSLDVLPLFHAYAVDLMSAFVFGLSESHNLVQDLDARQLWLGTFSLISQSRAVTLLAEFGWFTRCVGSLGLRLLPDGYSEARRRSEEWASRKVDSLDDRLVRSDASEASGHGQGLFADGDFPILFSAVRDGMMARDAGTDADGALVMNAEQRRETASECNDHIGPASDTVGIAFSYIFYQLSKHQEVQDELRKELVSVSLPDGPSLARHEQNVADEQLPPPEDLQRLPLLNAVIREGLRLRNSPPSMDPRVTPPGRSSAIGPYTDMPPGVRVGAYTHLLHRSGHLFDDARVWDPYRWLSEGSTSASVDGKNRNRNRALFAFGGGSRGCIGQHVSNELMRNALAAVYANFRTTVADDSNYPGDEGFLDGSGTEKLWIRFERLG</sequence>
<feature type="binding site" description="axial binding residue" evidence="8">
    <location>
        <position position="504"/>
    </location>
    <ligand>
        <name>heme</name>
        <dbReference type="ChEBI" id="CHEBI:30413"/>
    </ligand>
    <ligandPart>
        <name>Fe</name>
        <dbReference type="ChEBI" id="CHEBI:18248"/>
    </ligandPart>
</feature>
<protein>
    <recommendedName>
        <fullName evidence="13">Cytochrome P450</fullName>
    </recommendedName>
</protein>
<dbReference type="EMBL" id="CP031389">
    <property type="protein sequence ID" value="QPH10835.1"/>
    <property type="molecule type" value="Genomic_DNA"/>
</dbReference>
<evidence type="ECO:0000256" key="2">
    <source>
        <dbReference type="ARBA" id="ARBA00010617"/>
    </source>
</evidence>
<dbReference type="PROSITE" id="PS00086">
    <property type="entry name" value="CYTOCHROME_P450"/>
    <property type="match status" value="1"/>
</dbReference>
<comment type="cofactor">
    <cofactor evidence="1 8">
        <name>heme</name>
        <dbReference type="ChEBI" id="CHEBI:30413"/>
    </cofactor>
</comment>
<dbReference type="Pfam" id="PF00067">
    <property type="entry name" value="p450"/>
    <property type="match status" value="1"/>
</dbReference>
<gene>
    <name evidence="11" type="ORF">C2857_002336</name>
</gene>
<dbReference type="GO" id="GO:0004497">
    <property type="term" value="F:monooxygenase activity"/>
    <property type="evidence" value="ECO:0007669"/>
    <property type="project" value="UniProtKB-KW"/>
</dbReference>
<dbReference type="GO" id="GO:0005506">
    <property type="term" value="F:iron ion binding"/>
    <property type="evidence" value="ECO:0007669"/>
    <property type="project" value="InterPro"/>
</dbReference>
<keyword evidence="4 8" id="KW-0479">Metal-binding</keyword>
<dbReference type="PANTHER" id="PTHR24305:SF166">
    <property type="entry name" value="CYTOCHROME P450 12A4, MITOCHONDRIAL-RELATED"/>
    <property type="match status" value="1"/>
</dbReference>
<dbReference type="InterPro" id="IPR001128">
    <property type="entry name" value="Cyt_P450"/>
</dbReference>
<evidence type="ECO:0000256" key="5">
    <source>
        <dbReference type="ARBA" id="ARBA00023004"/>
    </source>
</evidence>
<keyword evidence="5 8" id="KW-0408">Iron</keyword>
<dbReference type="GO" id="GO:0016705">
    <property type="term" value="F:oxidoreductase activity, acting on paired donors, with incorporation or reduction of molecular oxygen"/>
    <property type="evidence" value="ECO:0007669"/>
    <property type="project" value="InterPro"/>
</dbReference>
<dbReference type="GO" id="GO:0020037">
    <property type="term" value="F:heme binding"/>
    <property type="evidence" value="ECO:0007669"/>
    <property type="project" value="InterPro"/>
</dbReference>
<organism evidence="11 12">
    <name type="scientific">Epichloe festucae (strain Fl1)</name>
    <dbReference type="NCBI Taxonomy" id="877507"/>
    <lineage>
        <taxon>Eukaryota</taxon>
        <taxon>Fungi</taxon>
        <taxon>Dikarya</taxon>
        <taxon>Ascomycota</taxon>
        <taxon>Pezizomycotina</taxon>
        <taxon>Sordariomycetes</taxon>
        <taxon>Hypocreomycetidae</taxon>
        <taxon>Hypocreales</taxon>
        <taxon>Clavicipitaceae</taxon>
        <taxon>Epichloe</taxon>
    </lineage>
</organism>
<evidence type="ECO:0000256" key="7">
    <source>
        <dbReference type="ARBA" id="ARBA00023180"/>
    </source>
</evidence>
<evidence type="ECO:0000256" key="1">
    <source>
        <dbReference type="ARBA" id="ARBA00001971"/>
    </source>
</evidence>
<keyword evidence="7" id="KW-0325">Glycoprotein</keyword>
<keyword evidence="6 9" id="KW-0503">Monooxygenase</keyword>
<dbReference type="InterPro" id="IPR036396">
    <property type="entry name" value="Cyt_P450_sf"/>
</dbReference>
<accession>A0A7U3Q193</accession>
<dbReference type="InterPro" id="IPR017972">
    <property type="entry name" value="Cyt_P450_CS"/>
</dbReference>
<evidence type="ECO:0000313" key="11">
    <source>
        <dbReference type="EMBL" id="QPH10835.1"/>
    </source>
</evidence>
<keyword evidence="12" id="KW-1185">Reference proteome</keyword>
<comment type="similarity">
    <text evidence="2 9">Belongs to the cytochrome P450 family.</text>
</comment>
<dbReference type="Proteomes" id="UP000594364">
    <property type="component" value="Chromosome 5"/>
</dbReference>
<dbReference type="Gene3D" id="1.10.630.10">
    <property type="entry name" value="Cytochrome P450"/>
    <property type="match status" value="1"/>
</dbReference>
<evidence type="ECO:0000256" key="6">
    <source>
        <dbReference type="ARBA" id="ARBA00023033"/>
    </source>
</evidence>
<feature type="region of interest" description="Disordered" evidence="10">
    <location>
        <begin position="416"/>
        <end position="441"/>
    </location>
</feature>
<dbReference type="InterPro" id="IPR002403">
    <property type="entry name" value="Cyt_P450_E_grp-IV"/>
</dbReference>
<evidence type="ECO:0000256" key="10">
    <source>
        <dbReference type="SAM" id="MobiDB-lite"/>
    </source>
</evidence>
<proteinExistence type="inferred from homology"/>
<evidence type="ECO:0008006" key="13">
    <source>
        <dbReference type="Google" id="ProtNLM"/>
    </source>
</evidence>
<dbReference type="AlphaFoldDB" id="A0A7U3Q193"/>
<reference evidence="11 12" key="1">
    <citation type="journal article" date="2018" name="PLoS Genet.">
        <title>Repeat elements organise 3D genome structure and mediate transcription in the filamentous fungus Epichloe festucae.</title>
        <authorList>
            <person name="Winter D.J."/>
            <person name="Ganley A.R.D."/>
            <person name="Young C.A."/>
            <person name="Liachko I."/>
            <person name="Schardl C.L."/>
            <person name="Dupont P.Y."/>
            <person name="Berry D."/>
            <person name="Ram A."/>
            <person name="Scott B."/>
            <person name="Cox M.P."/>
        </authorList>
    </citation>
    <scope>NUCLEOTIDE SEQUENCE [LARGE SCALE GENOMIC DNA]</scope>
    <source>
        <strain evidence="11 12">Fl1</strain>
    </source>
</reference>
<evidence type="ECO:0000256" key="8">
    <source>
        <dbReference type="PIRSR" id="PIRSR602403-1"/>
    </source>
</evidence>
<evidence type="ECO:0000256" key="3">
    <source>
        <dbReference type="ARBA" id="ARBA00022617"/>
    </source>
</evidence>
<dbReference type="InterPro" id="IPR050121">
    <property type="entry name" value="Cytochrome_P450_monoxygenase"/>
</dbReference>
<keyword evidence="9" id="KW-0560">Oxidoreductase</keyword>
<dbReference type="OrthoDB" id="1470350at2759"/>
<dbReference type="PRINTS" id="PR00465">
    <property type="entry name" value="EP450IV"/>
</dbReference>
<evidence type="ECO:0000256" key="9">
    <source>
        <dbReference type="RuleBase" id="RU000461"/>
    </source>
</evidence>